<evidence type="ECO:0000313" key="4">
    <source>
        <dbReference type="Proteomes" id="UP000464657"/>
    </source>
</evidence>
<evidence type="ECO:0000259" key="2">
    <source>
        <dbReference type="Pfam" id="PF08334"/>
    </source>
</evidence>
<feature type="transmembrane region" description="Helical" evidence="1">
    <location>
        <begin position="12"/>
        <end position="33"/>
    </location>
</feature>
<dbReference type="EMBL" id="CP019288">
    <property type="protein sequence ID" value="QHI35311.1"/>
    <property type="molecule type" value="Genomic_DNA"/>
</dbReference>
<feature type="domain" description="Type II secretion system protein GspG C-terminal" evidence="2">
    <location>
        <begin position="71"/>
        <end position="114"/>
    </location>
</feature>
<dbReference type="OrthoDB" id="1447786at2"/>
<keyword evidence="4" id="KW-1185">Reference proteome</keyword>
<keyword evidence="1" id="KW-0812">Transmembrane</keyword>
<keyword evidence="1" id="KW-0472">Membrane</keyword>
<dbReference type="Proteomes" id="UP000464657">
    <property type="component" value="Chromosome"/>
</dbReference>
<name>A0A7L4ZFU0_9FLAO</name>
<dbReference type="InterPro" id="IPR013545">
    <property type="entry name" value="T2SS_protein-GspG_C"/>
</dbReference>
<reference evidence="3 4" key="1">
    <citation type="journal article" date="2013" name="Int. J. Syst. Evol. Microbiol.">
        <title>Kordia antarctica sp. nov., isolated from Antarctic seawater.</title>
        <authorList>
            <person name="Baek K."/>
            <person name="Choi A."/>
            <person name="Kang I."/>
            <person name="Lee K."/>
            <person name="Cho J.C."/>
        </authorList>
    </citation>
    <scope>NUCLEOTIDE SEQUENCE [LARGE SCALE GENOMIC DNA]</scope>
    <source>
        <strain evidence="3 4">IMCC3317</strain>
    </source>
</reference>
<proteinExistence type="predicted"/>
<evidence type="ECO:0000256" key="1">
    <source>
        <dbReference type="SAM" id="Phobius"/>
    </source>
</evidence>
<dbReference type="AlphaFoldDB" id="A0A7L4ZFU0"/>
<dbReference type="Gene3D" id="3.30.700.10">
    <property type="entry name" value="Glycoprotein, Type 4 Pilin"/>
    <property type="match status" value="1"/>
</dbReference>
<dbReference type="Pfam" id="PF08334">
    <property type="entry name" value="T2SSG"/>
    <property type="match status" value="1"/>
</dbReference>
<evidence type="ECO:0000313" key="3">
    <source>
        <dbReference type="EMBL" id="QHI35311.1"/>
    </source>
</evidence>
<accession>A0A7L4ZFU0</accession>
<keyword evidence="1" id="KW-1133">Transmembrane helix</keyword>
<dbReference type="RefSeq" id="WP_160128060.1">
    <property type="nucleotide sequence ID" value="NZ_CP019288.1"/>
</dbReference>
<dbReference type="InterPro" id="IPR045584">
    <property type="entry name" value="Pilin-like"/>
</dbReference>
<dbReference type="SUPFAM" id="SSF54523">
    <property type="entry name" value="Pili subunits"/>
    <property type="match status" value="1"/>
</dbReference>
<protein>
    <recommendedName>
        <fullName evidence="2">Type II secretion system protein GspG C-terminal domain-containing protein</fullName>
    </recommendedName>
</protein>
<sequence length="126" mass="14902">MEEFIRFRKRVSYVSMSVFALITILFFSSYTAMKKERRTNGRLFSSALLLAYEKNDTGEYPFDLNCFSTHNRFDKEYITTDSWGNTFFYESFDNGKDYTLFSVGKDGIPFTEDDIHTEKLNRSNCY</sequence>
<organism evidence="3 4">
    <name type="scientific">Kordia antarctica</name>
    <dbReference type="NCBI Taxonomy" id="1218801"/>
    <lineage>
        <taxon>Bacteria</taxon>
        <taxon>Pseudomonadati</taxon>
        <taxon>Bacteroidota</taxon>
        <taxon>Flavobacteriia</taxon>
        <taxon>Flavobacteriales</taxon>
        <taxon>Flavobacteriaceae</taxon>
        <taxon>Kordia</taxon>
    </lineage>
</organism>
<dbReference type="KEGG" id="kan:IMCC3317_06570"/>
<gene>
    <name evidence="3" type="ORF">IMCC3317_06570</name>
</gene>